<evidence type="ECO:0000313" key="2">
    <source>
        <dbReference type="EMBL" id="TDP12754.1"/>
    </source>
</evidence>
<name>A0A4R6NEU6_9BURK</name>
<accession>A0A4R6NEU6</accession>
<dbReference type="InterPro" id="IPR011852">
    <property type="entry name" value="TRAP_TAXI"/>
</dbReference>
<keyword evidence="1" id="KW-0732">Signal</keyword>
<dbReference type="Gene3D" id="3.40.190.10">
    <property type="entry name" value="Periplasmic binding protein-like II"/>
    <property type="match status" value="2"/>
</dbReference>
<dbReference type="EMBL" id="SNXE01000001">
    <property type="protein sequence ID" value="TDP12754.1"/>
    <property type="molecule type" value="Genomic_DNA"/>
</dbReference>
<feature type="chain" id="PRO_5020341088" description="TRAP transporter TAXI family solute receptor" evidence="1">
    <location>
        <begin position="23"/>
        <end position="339"/>
    </location>
</feature>
<reference evidence="2 3" key="1">
    <citation type="submission" date="2019-03" db="EMBL/GenBank/DDBJ databases">
        <title>Genomic Encyclopedia of Type Strains, Phase IV (KMG-IV): sequencing the most valuable type-strain genomes for metagenomic binning, comparative biology and taxonomic classification.</title>
        <authorList>
            <person name="Goeker M."/>
        </authorList>
    </citation>
    <scope>NUCLEOTIDE SEQUENCE [LARGE SCALE GENOMIC DNA]</scope>
    <source>
        <strain evidence="2 3">DSM 25082</strain>
    </source>
</reference>
<sequence>MNRLLNTGLALAALLCAGAAAAAVDYKIVTASEKGTYYAIGKDLARLVAPEAGINLEVLPTSGSAANVKLLRYEPGVKFAVVQADVFQAFVDRSGAGNAEASTLIRPLRVILPLYNTEIHYIVRADSPYNYLHEIKDARINGGLVGSGAALITHTLYRMMFGGPVPEAQASFLSNEEALVKLIGDKSLDVVVVAAGQPAPLIANMKPEAQKFIKLLKFDPSHPSARQPLSTYAPATVRAASYPNLLSEDFTTISVGAFLVTYDYNTRGTVDSMRAFGRALCQNFERLQEQGHPKWREVKLALPELGPGWSYYSPTARELRACTPKKRCSNEERILGLCN</sequence>
<dbReference type="Pfam" id="PF16868">
    <property type="entry name" value="NMT1_3"/>
    <property type="match status" value="1"/>
</dbReference>
<dbReference type="AlphaFoldDB" id="A0A4R6NEU6"/>
<evidence type="ECO:0000256" key="1">
    <source>
        <dbReference type="SAM" id="SignalP"/>
    </source>
</evidence>
<feature type="signal peptide" evidence="1">
    <location>
        <begin position="1"/>
        <end position="22"/>
    </location>
</feature>
<evidence type="ECO:0000313" key="3">
    <source>
        <dbReference type="Proteomes" id="UP000295357"/>
    </source>
</evidence>
<proteinExistence type="predicted"/>
<dbReference type="Proteomes" id="UP000295357">
    <property type="component" value="Unassembled WGS sequence"/>
</dbReference>
<protein>
    <recommendedName>
        <fullName evidence="4">TRAP transporter TAXI family solute receptor</fullName>
    </recommendedName>
</protein>
<comment type="caution">
    <text evidence="2">The sequence shown here is derived from an EMBL/GenBank/DDBJ whole genome shotgun (WGS) entry which is preliminary data.</text>
</comment>
<dbReference type="SUPFAM" id="SSF53850">
    <property type="entry name" value="Periplasmic binding protein-like II"/>
    <property type="match status" value="1"/>
</dbReference>
<dbReference type="OrthoDB" id="9776669at2"/>
<organism evidence="2 3">
    <name type="scientific">Roseateles asaccharophilus</name>
    <dbReference type="NCBI Taxonomy" id="582607"/>
    <lineage>
        <taxon>Bacteria</taxon>
        <taxon>Pseudomonadati</taxon>
        <taxon>Pseudomonadota</taxon>
        <taxon>Betaproteobacteria</taxon>
        <taxon>Burkholderiales</taxon>
        <taxon>Sphaerotilaceae</taxon>
        <taxon>Roseateles</taxon>
    </lineage>
</organism>
<dbReference type="NCBIfam" id="TIGR02122">
    <property type="entry name" value="TRAP_TAXI"/>
    <property type="match status" value="1"/>
</dbReference>
<dbReference type="PANTHER" id="PTHR42941">
    <property type="entry name" value="SLL1037 PROTEIN"/>
    <property type="match status" value="1"/>
</dbReference>
<keyword evidence="3" id="KW-1185">Reference proteome</keyword>
<dbReference type="PANTHER" id="PTHR42941:SF1">
    <property type="entry name" value="SLL1037 PROTEIN"/>
    <property type="match status" value="1"/>
</dbReference>
<gene>
    <name evidence="2" type="ORF">DFR39_101227</name>
</gene>
<dbReference type="RefSeq" id="WP_133601696.1">
    <property type="nucleotide sequence ID" value="NZ_JAUFPJ010000005.1"/>
</dbReference>
<evidence type="ECO:0008006" key="4">
    <source>
        <dbReference type="Google" id="ProtNLM"/>
    </source>
</evidence>